<dbReference type="InterPro" id="IPR018289">
    <property type="entry name" value="MULE_transposase_dom"/>
</dbReference>
<dbReference type="GO" id="GO:0003676">
    <property type="term" value="F:nucleic acid binding"/>
    <property type="evidence" value="ECO:0007669"/>
    <property type="project" value="InterPro"/>
</dbReference>
<dbReference type="SUPFAM" id="SSF57756">
    <property type="entry name" value="Retrovirus zinc finger-like domains"/>
    <property type="match status" value="1"/>
</dbReference>
<feature type="region of interest" description="Disordered" evidence="1">
    <location>
        <begin position="459"/>
        <end position="521"/>
    </location>
</feature>
<dbReference type="AlphaFoldDB" id="A0A699GZX7"/>
<feature type="compositionally biased region" description="Polar residues" evidence="1">
    <location>
        <begin position="498"/>
        <end position="521"/>
    </location>
</feature>
<dbReference type="InterPro" id="IPR036875">
    <property type="entry name" value="Znf_CCHC_sf"/>
</dbReference>
<evidence type="ECO:0000259" key="2">
    <source>
        <dbReference type="Pfam" id="PF10551"/>
    </source>
</evidence>
<feature type="compositionally biased region" description="Low complexity" evidence="1">
    <location>
        <begin position="466"/>
        <end position="497"/>
    </location>
</feature>
<dbReference type="PANTHER" id="PTHR31973">
    <property type="entry name" value="POLYPROTEIN, PUTATIVE-RELATED"/>
    <property type="match status" value="1"/>
</dbReference>
<feature type="region of interest" description="Disordered" evidence="1">
    <location>
        <begin position="1"/>
        <end position="30"/>
    </location>
</feature>
<proteinExistence type="predicted"/>
<accession>A0A699GZX7</accession>
<evidence type="ECO:0000256" key="1">
    <source>
        <dbReference type="SAM" id="MobiDB-lite"/>
    </source>
</evidence>
<evidence type="ECO:0000313" key="3">
    <source>
        <dbReference type="EMBL" id="GEW94210.1"/>
    </source>
</evidence>
<feature type="compositionally biased region" description="Acidic residues" evidence="1">
    <location>
        <begin position="257"/>
        <end position="273"/>
    </location>
</feature>
<feature type="compositionally biased region" description="Polar residues" evidence="1">
    <location>
        <begin position="18"/>
        <end position="30"/>
    </location>
</feature>
<dbReference type="PANTHER" id="PTHR31973:SF190">
    <property type="entry name" value="MULE TRANSPOSASE DOMAIN-CONTAINING PROTEIN"/>
    <property type="match status" value="1"/>
</dbReference>
<sequence>MNNEPPLLVSPIIKGSTHRNTSSNPQTRTRPFTYQCLQNGRTNFLQAANVNIVENTQTIDNGVRKSVFAINTDSTHIDTSVSTQHKRARENIQPITMAFEQTPSKRIRGPDARVGNRRSRRAVRAAGEGCSSSDSEANLFVNTYGFFGDWYKGTRKNSSNSLLERARDYESDGAFSTVFCLKINHGGAFTPPSKIRYKGGKTVNVDESLLVNELDNDLLIGNAMLGDNDEDVIEDVSEDEWLQKSLRDDGSNSDDGFTSDDDSNSQDSDFLVDPENMIDDVDSQDSVCLGPLKDGFKAGKRDLLGLDGCFLSGSYPGWILTAVGVDPNNEIYPVAYAIVESENKDSWKWFLECVGDDLDLFRNSNFIFILDRQKHALAAIWDMIGNGEETAIPESSCHQVHWLSTWKDMYRFKVNPCHQKKKRKKSAAELAEGMVKGNKLSKAGKSITCGKCKGIGHNQRKCPNDASTQTATQTQQSSQAPPATQATQASQTGHTTQFHPSQLHTSPTKMTKASAARRSST</sequence>
<feature type="region of interest" description="Disordered" evidence="1">
    <location>
        <begin position="245"/>
        <end position="273"/>
    </location>
</feature>
<comment type="caution">
    <text evidence="3">The sequence shown here is derived from an EMBL/GenBank/DDBJ whole genome shotgun (WGS) entry which is preliminary data.</text>
</comment>
<dbReference type="Pfam" id="PF10551">
    <property type="entry name" value="MULE"/>
    <property type="match status" value="1"/>
</dbReference>
<gene>
    <name evidence="3" type="ORF">Tci_266186</name>
</gene>
<protein>
    <recommendedName>
        <fullName evidence="2">MULE transposase domain-containing protein</fullName>
    </recommendedName>
</protein>
<dbReference type="EMBL" id="BKCJ010081455">
    <property type="protein sequence ID" value="GEW94210.1"/>
    <property type="molecule type" value="Genomic_DNA"/>
</dbReference>
<dbReference type="GO" id="GO:0008270">
    <property type="term" value="F:zinc ion binding"/>
    <property type="evidence" value="ECO:0007669"/>
    <property type="project" value="InterPro"/>
</dbReference>
<feature type="domain" description="MULE transposase" evidence="2">
    <location>
        <begin position="304"/>
        <end position="380"/>
    </location>
</feature>
<reference evidence="3" key="1">
    <citation type="journal article" date="2019" name="Sci. Rep.">
        <title>Draft genome of Tanacetum cinerariifolium, the natural source of mosquito coil.</title>
        <authorList>
            <person name="Yamashiro T."/>
            <person name="Shiraishi A."/>
            <person name="Satake H."/>
            <person name="Nakayama K."/>
        </authorList>
    </citation>
    <scope>NUCLEOTIDE SEQUENCE</scope>
</reference>
<name>A0A699GZX7_TANCI</name>
<organism evidence="3">
    <name type="scientific">Tanacetum cinerariifolium</name>
    <name type="common">Dalmatian daisy</name>
    <name type="synonym">Chrysanthemum cinerariifolium</name>
    <dbReference type="NCBI Taxonomy" id="118510"/>
    <lineage>
        <taxon>Eukaryota</taxon>
        <taxon>Viridiplantae</taxon>
        <taxon>Streptophyta</taxon>
        <taxon>Embryophyta</taxon>
        <taxon>Tracheophyta</taxon>
        <taxon>Spermatophyta</taxon>
        <taxon>Magnoliopsida</taxon>
        <taxon>eudicotyledons</taxon>
        <taxon>Gunneridae</taxon>
        <taxon>Pentapetalae</taxon>
        <taxon>asterids</taxon>
        <taxon>campanulids</taxon>
        <taxon>Asterales</taxon>
        <taxon>Asteraceae</taxon>
        <taxon>Asteroideae</taxon>
        <taxon>Anthemideae</taxon>
        <taxon>Anthemidinae</taxon>
        <taxon>Tanacetum</taxon>
    </lineage>
</organism>